<dbReference type="SUPFAM" id="SSF89392">
    <property type="entry name" value="Prokaryotic lipoproteins and lipoprotein localization factors"/>
    <property type="match status" value="1"/>
</dbReference>
<dbReference type="CDD" id="cd16325">
    <property type="entry name" value="LolA"/>
    <property type="match status" value="1"/>
</dbReference>
<dbReference type="GO" id="GO:0042953">
    <property type="term" value="P:lipoprotein transport"/>
    <property type="evidence" value="ECO:0007669"/>
    <property type="project" value="InterPro"/>
</dbReference>
<evidence type="ECO:0000256" key="6">
    <source>
        <dbReference type="ARBA" id="ARBA00022729"/>
    </source>
</evidence>
<dbReference type="OrthoDB" id="9787361at2"/>
<evidence type="ECO:0000256" key="10">
    <source>
        <dbReference type="HAMAP-Rule" id="MF_00240"/>
    </source>
</evidence>
<evidence type="ECO:0000256" key="9">
    <source>
        <dbReference type="ARBA" id="ARBA00023186"/>
    </source>
</evidence>
<dbReference type="Gene3D" id="2.50.20.10">
    <property type="entry name" value="Lipoprotein localisation LolA/LolB/LppX"/>
    <property type="match status" value="1"/>
</dbReference>
<dbReference type="NCBIfam" id="TIGR00547">
    <property type="entry name" value="lolA"/>
    <property type="match status" value="1"/>
</dbReference>
<evidence type="ECO:0000256" key="7">
    <source>
        <dbReference type="ARBA" id="ARBA00022764"/>
    </source>
</evidence>
<feature type="chain" id="PRO_5013405837" description="Outer-membrane lipoprotein carrier protein" evidence="10">
    <location>
        <begin position="26"/>
        <end position="213"/>
    </location>
</feature>
<gene>
    <name evidence="10" type="primary">lolA</name>
    <name evidence="11" type="ORF">CNR27_09930</name>
</gene>
<dbReference type="KEGG" id="lum:CNR27_09930"/>
<keyword evidence="11" id="KW-0449">Lipoprotein</keyword>
<evidence type="ECO:0000256" key="4">
    <source>
        <dbReference type="ARBA" id="ARBA00014035"/>
    </source>
</evidence>
<comment type="function">
    <text evidence="10">Participates in the translocation of lipoproteins from the inner membrane to the outer membrane. Only forms a complex with a lipoprotein if the residue after the N-terminal Cys is not an aspartate (The Asp acts as a targeting signal to indicate that the lipoprotein should stay in the inner membrane).</text>
</comment>
<dbReference type="InterPro" id="IPR004564">
    <property type="entry name" value="OM_lipoprot_carrier_LolA-like"/>
</dbReference>
<evidence type="ECO:0000313" key="11">
    <source>
        <dbReference type="EMBL" id="ATD67710.1"/>
    </source>
</evidence>
<dbReference type="InterPro" id="IPR018323">
    <property type="entry name" value="OM_lipoprot_carrier_LolA_Pbac"/>
</dbReference>
<proteinExistence type="inferred from homology"/>
<evidence type="ECO:0000256" key="3">
    <source>
        <dbReference type="ARBA" id="ARBA00011245"/>
    </source>
</evidence>
<dbReference type="EMBL" id="CP023406">
    <property type="protein sequence ID" value="ATD67710.1"/>
    <property type="molecule type" value="Genomic_DNA"/>
</dbReference>
<name>A0A290XF02_9GAMM</name>
<dbReference type="AlphaFoldDB" id="A0A290XF02"/>
<evidence type="ECO:0000256" key="5">
    <source>
        <dbReference type="ARBA" id="ARBA00022448"/>
    </source>
</evidence>
<protein>
    <recommendedName>
        <fullName evidence="4 10">Outer-membrane lipoprotein carrier protein</fullName>
    </recommendedName>
</protein>
<dbReference type="PANTHER" id="PTHR35869">
    <property type="entry name" value="OUTER-MEMBRANE LIPOPROTEIN CARRIER PROTEIN"/>
    <property type="match status" value="1"/>
</dbReference>
<evidence type="ECO:0000313" key="12">
    <source>
        <dbReference type="Proteomes" id="UP000218968"/>
    </source>
</evidence>
<organism evidence="11 12">
    <name type="scientific">Luteimonas chenhongjianii</name>
    <dbReference type="NCBI Taxonomy" id="2006110"/>
    <lineage>
        <taxon>Bacteria</taxon>
        <taxon>Pseudomonadati</taxon>
        <taxon>Pseudomonadota</taxon>
        <taxon>Gammaproteobacteria</taxon>
        <taxon>Lysobacterales</taxon>
        <taxon>Lysobacteraceae</taxon>
        <taxon>Luteimonas</taxon>
    </lineage>
</organism>
<evidence type="ECO:0000256" key="8">
    <source>
        <dbReference type="ARBA" id="ARBA00022927"/>
    </source>
</evidence>
<dbReference type="GO" id="GO:0030288">
    <property type="term" value="C:outer membrane-bounded periplasmic space"/>
    <property type="evidence" value="ECO:0007669"/>
    <property type="project" value="TreeGrafter"/>
</dbReference>
<dbReference type="Pfam" id="PF03548">
    <property type="entry name" value="LolA"/>
    <property type="match status" value="1"/>
</dbReference>
<dbReference type="Proteomes" id="UP000218968">
    <property type="component" value="Chromosome"/>
</dbReference>
<dbReference type="InterPro" id="IPR029046">
    <property type="entry name" value="LolA/LolB/LppX"/>
</dbReference>
<keyword evidence="9 10" id="KW-0143">Chaperone</keyword>
<dbReference type="HAMAP" id="MF_00240">
    <property type="entry name" value="LolA"/>
    <property type="match status" value="1"/>
</dbReference>
<comment type="similarity">
    <text evidence="2 10">Belongs to the LolA family.</text>
</comment>
<keyword evidence="6 10" id="KW-0732">Signal</keyword>
<dbReference type="GO" id="GO:0044874">
    <property type="term" value="P:lipoprotein localization to outer membrane"/>
    <property type="evidence" value="ECO:0007669"/>
    <property type="project" value="UniProtKB-UniRule"/>
</dbReference>
<keyword evidence="12" id="KW-1185">Reference proteome</keyword>
<sequence precursor="true">MRTMLRHSRWFVATAVLTVAGLAQAADARPQLDQFTRGLKGLEAQFTQQVADGNGRTKESSSGSLALSAPRLFRWEYVKPYPQLIVADGRTVWVYDPDLQQVTRRPQGSQEQDSPLAALIDPSRIDRDFVVTEAGTSGGLDWLELRPKRSDNAAFERARIGFGGDGTPTRMEIHDTLGQRTTIGFSGWKRNPTFAADTFRYTPAAGVDVVGEE</sequence>
<dbReference type="PANTHER" id="PTHR35869:SF1">
    <property type="entry name" value="OUTER-MEMBRANE LIPOPROTEIN CARRIER PROTEIN"/>
    <property type="match status" value="1"/>
</dbReference>
<keyword evidence="5 10" id="KW-0813">Transport</keyword>
<comment type="subunit">
    <text evidence="3 10">Monomer.</text>
</comment>
<comment type="subcellular location">
    <subcellularLocation>
        <location evidence="1 10">Periplasm</location>
    </subcellularLocation>
</comment>
<evidence type="ECO:0000256" key="1">
    <source>
        <dbReference type="ARBA" id="ARBA00004418"/>
    </source>
</evidence>
<keyword evidence="7 10" id="KW-0574">Periplasm</keyword>
<accession>A0A290XF02</accession>
<reference evidence="12" key="1">
    <citation type="submission" date="2017-09" db="EMBL/GenBank/DDBJ databases">
        <title>Luteimonas liuhanmingii sp.nov., isolated from the intestinal contents of Tibetan Plateau Pika in Yushu, Qinghai Province, China.</title>
        <authorList>
            <person name="Gui Z."/>
        </authorList>
    </citation>
    <scope>NUCLEOTIDE SEQUENCE [LARGE SCALE GENOMIC DNA]</scope>
    <source>
        <strain evidence="12">100111</strain>
    </source>
</reference>
<feature type="signal peptide" evidence="10">
    <location>
        <begin position="1"/>
        <end position="25"/>
    </location>
</feature>
<evidence type="ECO:0000256" key="2">
    <source>
        <dbReference type="ARBA" id="ARBA00007615"/>
    </source>
</evidence>
<keyword evidence="8 10" id="KW-0653">Protein transport</keyword>